<evidence type="ECO:0000256" key="9">
    <source>
        <dbReference type="ARBA" id="ARBA00023098"/>
    </source>
</evidence>
<dbReference type="GO" id="GO:0006635">
    <property type="term" value="P:fatty acid beta-oxidation"/>
    <property type="evidence" value="ECO:0007669"/>
    <property type="project" value="UniProtKB-UniPathway"/>
</dbReference>
<dbReference type="FunFam" id="3.40.50.720:FF:000009">
    <property type="entry name" value="Fatty oxidation complex, alpha subunit"/>
    <property type="match status" value="1"/>
</dbReference>
<comment type="pathway">
    <text evidence="1">Lipid metabolism; fatty acid beta-oxidation.</text>
</comment>
<keyword evidence="9" id="KW-0443">Lipid metabolism</keyword>
<keyword evidence="7" id="KW-0560">Oxidoreductase</keyword>
<sequence>MTTTRPDAPVERVTHTLVRDVVLPSGGILALLTLDNGLDHTKPTTLGPLGLAELESALIEVSRRAGHGEITAAAVTGKPYFLAAGADLTAASAVTTRAAARELGEAGHRAYRLLAEMAVPTFAFVNGVALGGGLELALACTYRTISSDVPAVALPETSLGLVPGWGGSYLLPRIVGIERAIDVILTRPAANKPYQAAEAFQIGLADALLDAADFLEESIVWADAVARGEIVVDRPPLAPAQVWQATVAAARERVDAVVHGSRPAPYRALDLLAAARDTDMTTAFAAEDEALADLIMSDEMRASIYAFHLVTAGKRPTGAPDAALARPVTRVGIVGAGLMAAQLALLFAQRLGVPVVMRDLDAERVEHGLASVAATVDKLVATGRMGAGTGAQLVASIHGTTQIEDLAGCDFVIEAVTEVLSLKKRVFAELEGIVSPTTILATNTSALSVTEMAAGLAHPERVVGLHFFNPVAQMPLVEVVDAATDDATLATAFAVAKKLRKTAVRVADRPGFVVNRLLVLLLGEIVGAVEDGTPVEVADRALRPLGLPMGPFALFDLVGPAVGLHVLTSLREDLGDRFPASPGLERIVAEKIPVVLAAAGRGLPADVDPALQAVFEPAPGTSPDRPQVVLDEAGVLDRVLTSLTTEIGLMLTEGVVAGPSQIDLCMILGAGWPFSAGGITPYLDRTGYSERVLGRRLLPDGVANVPALTGRAG</sequence>
<keyword evidence="8" id="KW-0520">NAD</keyword>
<dbReference type="SUPFAM" id="SSF48179">
    <property type="entry name" value="6-phosphogluconate dehydrogenase C-terminal domain-like"/>
    <property type="match status" value="2"/>
</dbReference>
<dbReference type="UniPathway" id="UPA00659"/>
<protein>
    <submittedName>
        <fullName evidence="15">3-hydroxyacyl-CoA dehydrogenase</fullName>
    </submittedName>
</protein>
<dbReference type="CDD" id="cd06558">
    <property type="entry name" value="crotonase-like"/>
    <property type="match status" value="1"/>
</dbReference>
<dbReference type="OrthoDB" id="9771883at2"/>
<dbReference type="Pfam" id="PF02737">
    <property type="entry name" value="3HCDH_N"/>
    <property type="match status" value="1"/>
</dbReference>
<accession>A0A1G6RMN5</accession>
<dbReference type="GO" id="GO:0004300">
    <property type="term" value="F:enoyl-CoA hydratase activity"/>
    <property type="evidence" value="ECO:0007669"/>
    <property type="project" value="TreeGrafter"/>
</dbReference>
<keyword evidence="6" id="KW-0442">Lipid degradation</keyword>
<comment type="pathway">
    <text evidence="2">Lipid metabolism; butanoate metabolism.</text>
</comment>
<proteinExistence type="inferred from homology"/>
<keyword evidence="10" id="KW-0456">Lyase</keyword>
<dbReference type="Gene3D" id="3.90.226.10">
    <property type="entry name" value="2-enoyl-CoA Hydratase, Chain A, domain 1"/>
    <property type="match status" value="1"/>
</dbReference>
<evidence type="ECO:0000256" key="8">
    <source>
        <dbReference type="ARBA" id="ARBA00023027"/>
    </source>
</evidence>
<dbReference type="SUPFAM" id="SSF51735">
    <property type="entry name" value="NAD(P)-binding Rossmann-fold domains"/>
    <property type="match status" value="1"/>
</dbReference>
<dbReference type="PANTHER" id="PTHR43612">
    <property type="entry name" value="TRIFUNCTIONAL ENZYME SUBUNIT ALPHA"/>
    <property type="match status" value="1"/>
</dbReference>
<organism evidence="15 16">
    <name type="scientific">Sanguibacter gelidistatuariae</name>
    <dbReference type="NCBI Taxonomy" id="1814289"/>
    <lineage>
        <taxon>Bacteria</taxon>
        <taxon>Bacillati</taxon>
        <taxon>Actinomycetota</taxon>
        <taxon>Actinomycetes</taxon>
        <taxon>Micrococcales</taxon>
        <taxon>Sanguibacteraceae</taxon>
        <taxon>Sanguibacter</taxon>
    </lineage>
</organism>
<dbReference type="InterPro" id="IPR029045">
    <property type="entry name" value="ClpP/crotonase-like_dom_sf"/>
</dbReference>
<dbReference type="GO" id="GO:0070403">
    <property type="term" value="F:NAD+ binding"/>
    <property type="evidence" value="ECO:0007669"/>
    <property type="project" value="InterPro"/>
</dbReference>
<evidence type="ECO:0000256" key="5">
    <source>
        <dbReference type="ARBA" id="ARBA00022832"/>
    </source>
</evidence>
<evidence type="ECO:0000256" key="10">
    <source>
        <dbReference type="ARBA" id="ARBA00023239"/>
    </source>
</evidence>
<evidence type="ECO:0000259" key="14">
    <source>
        <dbReference type="Pfam" id="PF02737"/>
    </source>
</evidence>
<evidence type="ECO:0000256" key="2">
    <source>
        <dbReference type="ARBA" id="ARBA00005086"/>
    </source>
</evidence>
<evidence type="ECO:0000313" key="16">
    <source>
        <dbReference type="Proteomes" id="UP000199039"/>
    </source>
</evidence>
<dbReference type="InterPro" id="IPR006176">
    <property type="entry name" value="3-OHacyl-CoA_DH_NAD-bd"/>
</dbReference>
<feature type="domain" description="3-hydroxyacyl-CoA dehydrogenase NAD binding" evidence="14">
    <location>
        <begin position="331"/>
        <end position="508"/>
    </location>
</feature>
<dbReference type="InterPro" id="IPR006108">
    <property type="entry name" value="3HC_DH_C"/>
</dbReference>
<dbReference type="InterPro" id="IPR050136">
    <property type="entry name" value="FA_oxidation_alpha_subunit"/>
</dbReference>
<dbReference type="EMBL" id="FMYH01000005">
    <property type="protein sequence ID" value="SDD05217.1"/>
    <property type="molecule type" value="Genomic_DNA"/>
</dbReference>
<dbReference type="InterPro" id="IPR001753">
    <property type="entry name" value="Enoyl-CoA_hydra/iso"/>
</dbReference>
<evidence type="ECO:0000256" key="1">
    <source>
        <dbReference type="ARBA" id="ARBA00005005"/>
    </source>
</evidence>
<keyword evidence="16" id="KW-1185">Reference proteome</keyword>
<evidence type="ECO:0000259" key="13">
    <source>
        <dbReference type="Pfam" id="PF00725"/>
    </source>
</evidence>
<evidence type="ECO:0000256" key="12">
    <source>
        <dbReference type="ARBA" id="ARBA00049556"/>
    </source>
</evidence>
<feature type="domain" description="3-hydroxyacyl-CoA dehydrogenase C-terminal" evidence="13">
    <location>
        <begin position="511"/>
        <end position="590"/>
    </location>
</feature>
<dbReference type="InterPro" id="IPR008927">
    <property type="entry name" value="6-PGluconate_DH-like_C_sf"/>
</dbReference>
<dbReference type="Gene3D" id="1.10.1040.50">
    <property type="match status" value="1"/>
</dbReference>
<dbReference type="RefSeq" id="WP_093183978.1">
    <property type="nucleotide sequence ID" value="NZ_FMYH01000005.1"/>
</dbReference>
<evidence type="ECO:0000313" key="15">
    <source>
        <dbReference type="EMBL" id="SDD05217.1"/>
    </source>
</evidence>
<dbReference type="Gene3D" id="3.40.50.720">
    <property type="entry name" value="NAD(P)-binding Rossmann-like Domain"/>
    <property type="match status" value="1"/>
</dbReference>
<dbReference type="InterPro" id="IPR036291">
    <property type="entry name" value="NAD(P)-bd_dom_sf"/>
</dbReference>
<dbReference type="Pfam" id="PF00378">
    <property type="entry name" value="ECH_1"/>
    <property type="match status" value="1"/>
</dbReference>
<dbReference type="Pfam" id="PF00725">
    <property type="entry name" value="3HCDH"/>
    <property type="match status" value="1"/>
</dbReference>
<dbReference type="AlphaFoldDB" id="A0A1G6RMN5"/>
<dbReference type="GO" id="GO:0016509">
    <property type="term" value="F:long-chain (3S)-3-hydroxyacyl-CoA dehydrogenase (NAD+) activity"/>
    <property type="evidence" value="ECO:0007669"/>
    <property type="project" value="TreeGrafter"/>
</dbReference>
<evidence type="ECO:0000256" key="3">
    <source>
        <dbReference type="ARBA" id="ARBA00007005"/>
    </source>
</evidence>
<gene>
    <name evidence="15" type="ORF">SAMN05216410_2714</name>
</gene>
<comment type="similarity">
    <text evidence="3">In the central section; belongs to the 3-hydroxyacyl-CoA dehydrogenase family.</text>
</comment>
<evidence type="ECO:0000256" key="4">
    <source>
        <dbReference type="ARBA" id="ARBA00009463"/>
    </source>
</evidence>
<evidence type="ECO:0000256" key="6">
    <source>
        <dbReference type="ARBA" id="ARBA00022963"/>
    </source>
</evidence>
<reference evidence="15 16" key="1">
    <citation type="submission" date="2016-09" db="EMBL/GenBank/DDBJ databases">
        <authorList>
            <person name="Capua I."/>
            <person name="De Benedictis P."/>
            <person name="Joannis T."/>
            <person name="Lombin L.H."/>
            <person name="Cattoli G."/>
        </authorList>
    </citation>
    <scope>NUCLEOTIDE SEQUENCE [LARGE SCALE GENOMIC DNA]</scope>
    <source>
        <strain evidence="15 16">ISLP-3</strain>
    </source>
</reference>
<dbReference type="PANTHER" id="PTHR43612:SF3">
    <property type="entry name" value="TRIFUNCTIONAL ENZYME SUBUNIT ALPHA, MITOCHONDRIAL"/>
    <property type="match status" value="1"/>
</dbReference>
<comment type="catalytic activity">
    <reaction evidence="12">
        <text>a (3S)-3-hydroxyacyl-CoA + NAD(+) = a 3-oxoacyl-CoA + NADH + H(+)</text>
        <dbReference type="Rhea" id="RHEA:22432"/>
        <dbReference type="ChEBI" id="CHEBI:15378"/>
        <dbReference type="ChEBI" id="CHEBI:57318"/>
        <dbReference type="ChEBI" id="CHEBI:57540"/>
        <dbReference type="ChEBI" id="CHEBI:57945"/>
        <dbReference type="ChEBI" id="CHEBI:90726"/>
        <dbReference type="EC" id="1.1.1.35"/>
    </reaction>
</comment>
<evidence type="ECO:0000256" key="11">
    <source>
        <dbReference type="ARBA" id="ARBA00023268"/>
    </source>
</evidence>
<dbReference type="STRING" id="1814289.SAMN05216410_2714"/>
<comment type="similarity">
    <text evidence="4">Belongs to the 3-hydroxyacyl-CoA dehydrogenase family.</text>
</comment>
<keyword evidence="5" id="KW-0276">Fatty acid metabolism</keyword>
<keyword evidence="11" id="KW-0511">Multifunctional enzyme</keyword>
<dbReference type="SUPFAM" id="SSF52096">
    <property type="entry name" value="ClpP/crotonase"/>
    <property type="match status" value="1"/>
</dbReference>
<dbReference type="Proteomes" id="UP000199039">
    <property type="component" value="Unassembled WGS sequence"/>
</dbReference>
<evidence type="ECO:0000256" key="7">
    <source>
        <dbReference type="ARBA" id="ARBA00023002"/>
    </source>
</evidence>
<name>A0A1G6RMN5_9MICO</name>